<dbReference type="PROSITE" id="PS51257">
    <property type="entry name" value="PROKAR_LIPOPROTEIN"/>
    <property type="match status" value="1"/>
</dbReference>
<keyword evidence="1" id="KW-0732">Signal</keyword>
<gene>
    <name evidence="2" type="ORF">H7F21_03595</name>
</gene>
<evidence type="ECO:0000313" key="3">
    <source>
        <dbReference type="Proteomes" id="UP000533900"/>
    </source>
</evidence>
<dbReference type="Proteomes" id="UP000533900">
    <property type="component" value="Unassembled WGS sequence"/>
</dbReference>
<dbReference type="EMBL" id="JACLCP010000001">
    <property type="protein sequence ID" value="MBC2844164.1"/>
    <property type="molecule type" value="Genomic_DNA"/>
</dbReference>
<comment type="caution">
    <text evidence="2">The sequence shown here is derived from an EMBL/GenBank/DDBJ whole genome shotgun (WGS) entry which is preliminary data.</text>
</comment>
<reference evidence="2" key="1">
    <citation type="submission" date="2020-08" db="EMBL/GenBank/DDBJ databases">
        <title>Winogradskyella ouciana sp. nov., isolated from the hadal seawater of the Mariana Trench.</title>
        <authorList>
            <person name="He X."/>
        </authorList>
    </citation>
    <scope>NUCLEOTIDE SEQUENCE [LARGE SCALE GENOMIC DNA]</scope>
    <source>
        <strain evidence="2">KCTC 52348</strain>
    </source>
</reference>
<organism evidence="2 3">
    <name type="scientific">Winogradskyella flava</name>
    <dbReference type="NCBI Taxonomy" id="1884876"/>
    <lineage>
        <taxon>Bacteria</taxon>
        <taxon>Pseudomonadati</taxon>
        <taxon>Bacteroidota</taxon>
        <taxon>Flavobacteriia</taxon>
        <taxon>Flavobacteriales</taxon>
        <taxon>Flavobacteriaceae</taxon>
        <taxon>Winogradskyella</taxon>
    </lineage>
</organism>
<sequence>MKVLTTVLFMSFAILSTSCGNDDGNSNESTNGSFTAKINGTNYDAEFVNGFIVVLGTNISISGSEANGNNVVINFPTDAEAGDTFTVGGLQFIGSYDSNNGDGAVASEGTLTISAHDPEAKTVSGTFNFIAEPLASGGTSYNITEGRFSSSYDEL</sequence>
<dbReference type="Pfam" id="PF19765">
    <property type="entry name" value="DUF6252"/>
    <property type="match status" value="1"/>
</dbReference>
<evidence type="ECO:0000256" key="1">
    <source>
        <dbReference type="SAM" id="SignalP"/>
    </source>
</evidence>
<proteinExistence type="predicted"/>
<evidence type="ECO:0008006" key="4">
    <source>
        <dbReference type="Google" id="ProtNLM"/>
    </source>
</evidence>
<feature type="signal peptide" evidence="1">
    <location>
        <begin position="1"/>
        <end position="20"/>
    </location>
</feature>
<dbReference type="AlphaFoldDB" id="A0A842IR08"/>
<dbReference type="InterPro" id="IPR046219">
    <property type="entry name" value="DUF6252"/>
</dbReference>
<name>A0A842IR08_9FLAO</name>
<protein>
    <recommendedName>
        <fullName evidence="4">Lipocalin-like domain-containing protein</fullName>
    </recommendedName>
</protein>
<feature type="chain" id="PRO_5032961284" description="Lipocalin-like domain-containing protein" evidence="1">
    <location>
        <begin position="21"/>
        <end position="155"/>
    </location>
</feature>
<dbReference type="RefSeq" id="WP_185787852.1">
    <property type="nucleotide sequence ID" value="NZ_JACLCP010000001.1"/>
</dbReference>
<keyword evidence="3" id="KW-1185">Reference proteome</keyword>
<accession>A0A842IR08</accession>
<evidence type="ECO:0000313" key="2">
    <source>
        <dbReference type="EMBL" id="MBC2844164.1"/>
    </source>
</evidence>